<protein>
    <submittedName>
        <fullName evidence="2">Uncharacterized protein</fullName>
    </submittedName>
</protein>
<evidence type="ECO:0000256" key="1">
    <source>
        <dbReference type="SAM" id="MobiDB-lite"/>
    </source>
</evidence>
<dbReference type="EMBL" id="MU007009">
    <property type="protein sequence ID" value="KAF2436824.1"/>
    <property type="molecule type" value="Genomic_DNA"/>
</dbReference>
<name>A0A9P4P225_9PEZI</name>
<organism evidence="2 3">
    <name type="scientific">Tothia fuscella</name>
    <dbReference type="NCBI Taxonomy" id="1048955"/>
    <lineage>
        <taxon>Eukaryota</taxon>
        <taxon>Fungi</taxon>
        <taxon>Dikarya</taxon>
        <taxon>Ascomycota</taxon>
        <taxon>Pezizomycotina</taxon>
        <taxon>Dothideomycetes</taxon>
        <taxon>Pleosporomycetidae</taxon>
        <taxon>Venturiales</taxon>
        <taxon>Cylindrosympodiaceae</taxon>
        <taxon>Tothia</taxon>
    </lineage>
</organism>
<proteinExistence type="predicted"/>
<evidence type="ECO:0000313" key="2">
    <source>
        <dbReference type="EMBL" id="KAF2436824.1"/>
    </source>
</evidence>
<keyword evidence="3" id="KW-1185">Reference proteome</keyword>
<dbReference type="AlphaFoldDB" id="A0A9P4P225"/>
<sequence length="165" mass="18988">MVRDSLGHDPPFRHPADIYTKNRRALRQAAMILAYSQASLTSKQVLCQLSWVSYSYSPTARPNLRQESSVHGKNRPARTGGKPPSRWILARSRSSGIFRGFTIGSCSRRTTVGQQNPAPFLLRNTRFRNILLLRMFSYRMQPLRLLPPLDHLQYQKSPVFRLLHV</sequence>
<reference evidence="2" key="1">
    <citation type="journal article" date="2020" name="Stud. Mycol.">
        <title>101 Dothideomycetes genomes: a test case for predicting lifestyles and emergence of pathogens.</title>
        <authorList>
            <person name="Haridas S."/>
            <person name="Albert R."/>
            <person name="Binder M."/>
            <person name="Bloem J."/>
            <person name="Labutti K."/>
            <person name="Salamov A."/>
            <person name="Andreopoulos B."/>
            <person name="Baker S."/>
            <person name="Barry K."/>
            <person name="Bills G."/>
            <person name="Bluhm B."/>
            <person name="Cannon C."/>
            <person name="Castanera R."/>
            <person name="Culley D."/>
            <person name="Daum C."/>
            <person name="Ezra D."/>
            <person name="Gonzalez J."/>
            <person name="Henrissat B."/>
            <person name="Kuo A."/>
            <person name="Liang C."/>
            <person name="Lipzen A."/>
            <person name="Lutzoni F."/>
            <person name="Magnuson J."/>
            <person name="Mondo S."/>
            <person name="Nolan M."/>
            <person name="Ohm R."/>
            <person name="Pangilinan J."/>
            <person name="Park H.-J."/>
            <person name="Ramirez L."/>
            <person name="Alfaro M."/>
            <person name="Sun H."/>
            <person name="Tritt A."/>
            <person name="Yoshinaga Y."/>
            <person name="Zwiers L.-H."/>
            <person name="Turgeon B."/>
            <person name="Goodwin S."/>
            <person name="Spatafora J."/>
            <person name="Crous P."/>
            <person name="Grigoriev I."/>
        </authorList>
    </citation>
    <scope>NUCLEOTIDE SEQUENCE</scope>
    <source>
        <strain evidence="2">CBS 130266</strain>
    </source>
</reference>
<gene>
    <name evidence="2" type="ORF">EJ08DRAFT_4093</name>
</gene>
<comment type="caution">
    <text evidence="2">The sequence shown here is derived from an EMBL/GenBank/DDBJ whole genome shotgun (WGS) entry which is preliminary data.</text>
</comment>
<feature type="region of interest" description="Disordered" evidence="1">
    <location>
        <begin position="59"/>
        <end position="83"/>
    </location>
</feature>
<dbReference type="Proteomes" id="UP000800235">
    <property type="component" value="Unassembled WGS sequence"/>
</dbReference>
<feature type="compositionally biased region" description="Polar residues" evidence="1">
    <location>
        <begin position="59"/>
        <end position="71"/>
    </location>
</feature>
<evidence type="ECO:0000313" key="3">
    <source>
        <dbReference type="Proteomes" id="UP000800235"/>
    </source>
</evidence>
<accession>A0A9P4P225</accession>